<organism evidence="1 2">
    <name type="scientific">Fragilariopsis cylindrus CCMP1102</name>
    <dbReference type="NCBI Taxonomy" id="635003"/>
    <lineage>
        <taxon>Eukaryota</taxon>
        <taxon>Sar</taxon>
        <taxon>Stramenopiles</taxon>
        <taxon>Ochrophyta</taxon>
        <taxon>Bacillariophyta</taxon>
        <taxon>Bacillariophyceae</taxon>
        <taxon>Bacillariophycidae</taxon>
        <taxon>Bacillariales</taxon>
        <taxon>Bacillariaceae</taxon>
        <taxon>Fragilariopsis</taxon>
    </lineage>
</organism>
<reference evidence="1 2" key="1">
    <citation type="submission" date="2016-09" db="EMBL/GenBank/DDBJ databases">
        <title>Extensive genetic diversity and differential bi-allelic expression allows diatom success in the polar Southern Ocean.</title>
        <authorList>
            <consortium name="DOE Joint Genome Institute"/>
            <person name="Mock T."/>
            <person name="Otillar R.P."/>
            <person name="Strauss J."/>
            <person name="Dupont C."/>
            <person name="Frickenhaus S."/>
            <person name="Maumus F."/>
            <person name="Mcmullan M."/>
            <person name="Sanges R."/>
            <person name="Schmutz J."/>
            <person name="Toseland A."/>
            <person name="Valas R."/>
            <person name="Veluchamy A."/>
            <person name="Ward B.J."/>
            <person name="Allen A."/>
            <person name="Barry K."/>
            <person name="Falciatore A."/>
            <person name="Ferrante M."/>
            <person name="Fortunato A.E."/>
            <person name="Gloeckner G."/>
            <person name="Gruber A."/>
            <person name="Hipkin R."/>
            <person name="Janech M."/>
            <person name="Kroth P."/>
            <person name="Leese F."/>
            <person name="Lindquist E."/>
            <person name="Lyon B.R."/>
            <person name="Martin J."/>
            <person name="Mayer C."/>
            <person name="Parker M."/>
            <person name="Quesneville H."/>
            <person name="Raymond J."/>
            <person name="Uhlig C."/>
            <person name="Valentin K.U."/>
            <person name="Worden A.Z."/>
            <person name="Armbrust E.V."/>
            <person name="Bowler C."/>
            <person name="Green B."/>
            <person name="Moulton V."/>
            <person name="Van Oosterhout C."/>
            <person name="Grigoriev I."/>
        </authorList>
    </citation>
    <scope>NUCLEOTIDE SEQUENCE [LARGE SCALE GENOMIC DNA]</scope>
    <source>
        <strain evidence="1 2">CCMP1102</strain>
    </source>
</reference>
<keyword evidence="2" id="KW-1185">Reference proteome</keyword>
<proteinExistence type="predicted"/>
<sequence>MFIFGKAGTPYLLSFKAGMLSGYPYLLFSEVGMEIIVVCFCSVEFVFLTKQVSKAGSGTRFLGKQGLRFGTCELRTHYLTFTYRSKQKSLEVESLGSKISLSMVSFIGFVTIATFLTGGGPYGVVTASIDTEPVQELRSLQDKAISFAPIDFPACSFESAYQNSESNRTYVPLSEYYSCISSFRLDQENATQYLESLINVTRDYYVFGDIAVDSLDSVPTTTMFDFPIYNGTREGRVDLMEEMGALVAEVKSEGAKLDLFLRVNDIYSKLLDAHVIINQDIYTAEMLDNNVVNLVPSDKARLHVAYPTDDGEFMLMADITDENNRTETKQIQTIDGMEPMDFFIETSSTSPFNSPYKSLGPRIQALIKGITNGIIYSSLNLSRVFRDSYKIVYADGTSSKWLMLKEIPSPVSRKDTKLEIEEALTEPGELYRSYDEATKRISTAFSQRQRHQRKIEARLVGEDRQLQELLSNSSSIGFTTYSFEAGSIGFAVSDGYAVLKVDSFESYDESKMLKAWNDLTNEAEAKGVTNLIIDIIGNGGGVVSLGYQLVQLMYPSANWRDLANKHDILDSPSLKVYREQVRPILDSIGQVIRGKSDDSFGNLQSILVDLNNDPDILVSKFNQIVKVLYAMDALVPNYINGPFGNTSSILESILENISSRTPPRILENEFQTILYEISNLDGNGIGLDSAGTFTTTEENSPVEQIRGGIARNYSDAFYQYDPTTFILWQSRVLQLENPFQFKQYIILGDGNGIGSTANTFQTTAVEYSKSHTGSVAPTYTLSYGGSGQKEDAAVTQFAGGSVKTADLSAMYLPTFLLLSMAILLEGVEIYDISVVNDILISYDSSVPEPCYFCNQMPRITFVEMYSVLVGTNSIPMEYVNQRPDFYIKQWPTYTHFLDDSDLSDLNSDLPELYRSAKEFFNENPPGDDGVLGSDYCMLSSNEACYKLGWPTCCLDKSLNPCPTEQPPCNVDPMTPIVDEIDEGSANSDGANRSLCFLWLSFFYFVSSIFGFW</sequence>
<dbReference type="EMBL" id="KV784355">
    <property type="protein sequence ID" value="OEU19288.1"/>
    <property type="molecule type" value="Genomic_DNA"/>
</dbReference>
<dbReference type="PANTHER" id="PTHR37049:SF4">
    <property type="entry name" value="RHODANESE DOMAIN-CONTAINING PROTEIN"/>
    <property type="match status" value="1"/>
</dbReference>
<gene>
    <name evidence="1" type="ORF">FRACYDRAFT_235337</name>
</gene>
<evidence type="ECO:0000313" key="2">
    <source>
        <dbReference type="Proteomes" id="UP000095751"/>
    </source>
</evidence>
<dbReference type="KEGG" id="fcy:FRACYDRAFT_235337"/>
<dbReference type="SUPFAM" id="SSF52096">
    <property type="entry name" value="ClpP/crotonase"/>
    <property type="match status" value="1"/>
</dbReference>
<dbReference type="InterPro" id="IPR029045">
    <property type="entry name" value="ClpP/crotonase-like_dom_sf"/>
</dbReference>
<dbReference type="PANTHER" id="PTHR37049">
    <property type="entry name" value="PEPTIDASE S41 FAMILY PROTEIN"/>
    <property type="match status" value="1"/>
</dbReference>
<dbReference type="InParanoid" id="A0A1E7FM89"/>
<dbReference type="OrthoDB" id="416505at2759"/>
<dbReference type="InterPro" id="IPR052766">
    <property type="entry name" value="S41A_metabolite_peptidase"/>
</dbReference>
<name>A0A1E7FM89_9STRA</name>
<dbReference type="Proteomes" id="UP000095751">
    <property type="component" value="Unassembled WGS sequence"/>
</dbReference>
<dbReference type="Gene3D" id="3.90.226.10">
    <property type="entry name" value="2-enoyl-CoA Hydratase, Chain A, domain 1"/>
    <property type="match status" value="1"/>
</dbReference>
<accession>A0A1E7FM89</accession>
<evidence type="ECO:0000313" key="1">
    <source>
        <dbReference type="EMBL" id="OEU19288.1"/>
    </source>
</evidence>
<dbReference type="AlphaFoldDB" id="A0A1E7FM89"/>
<protein>
    <submittedName>
        <fullName evidence="1">Uncharacterized protein</fullName>
    </submittedName>
</protein>